<evidence type="ECO:0000256" key="4">
    <source>
        <dbReference type="ARBA" id="ARBA00023136"/>
    </source>
</evidence>
<evidence type="ECO:0000259" key="7">
    <source>
        <dbReference type="Pfam" id="PF14322"/>
    </source>
</evidence>
<evidence type="ECO:0000256" key="5">
    <source>
        <dbReference type="ARBA" id="ARBA00023237"/>
    </source>
</evidence>
<proteinExistence type="inferred from homology"/>
<feature type="domain" description="RagB/SusD" evidence="6">
    <location>
        <begin position="314"/>
        <end position="647"/>
    </location>
</feature>
<dbReference type="Proteomes" id="UP001292913">
    <property type="component" value="Unassembled WGS sequence"/>
</dbReference>
<reference evidence="8 9" key="1">
    <citation type="submission" date="2023-04" db="EMBL/GenBank/DDBJ databases">
        <title>Bacteroides pacosi sp. nov., isolated from the fecal material of an alpaca.</title>
        <authorList>
            <person name="Miller S."/>
            <person name="Hendry M."/>
            <person name="King J."/>
            <person name="Sankaranarayanan K."/>
            <person name="Lawson P.A."/>
        </authorList>
    </citation>
    <scope>NUCLEOTIDE SEQUENCE [LARGE SCALE GENOMIC DNA]</scope>
    <source>
        <strain evidence="8 9">A2-P53</strain>
    </source>
</reference>
<evidence type="ECO:0000256" key="2">
    <source>
        <dbReference type="ARBA" id="ARBA00006275"/>
    </source>
</evidence>
<evidence type="ECO:0000313" key="9">
    <source>
        <dbReference type="Proteomes" id="UP001292913"/>
    </source>
</evidence>
<dbReference type="Pfam" id="PF07980">
    <property type="entry name" value="SusD_RagB"/>
    <property type="match status" value="1"/>
</dbReference>
<dbReference type="SUPFAM" id="SSF48452">
    <property type="entry name" value="TPR-like"/>
    <property type="match status" value="1"/>
</dbReference>
<dbReference type="PROSITE" id="PS51257">
    <property type="entry name" value="PROKAR_LIPOPROTEIN"/>
    <property type="match status" value="1"/>
</dbReference>
<evidence type="ECO:0000259" key="6">
    <source>
        <dbReference type="Pfam" id="PF07980"/>
    </source>
</evidence>
<keyword evidence="4" id="KW-0472">Membrane</keyword>
<protein>
    <submittedName>
        <fullName evidence="8">RagB/SusD family nutrient uptake outer membrane protein</fullName>
    </submittedName>
</protein>
<comment type="similarity">
    <text evidence="2">Belongs to the SusD family.</text>
</comment>
<dbReference type="Pfam" id="PF14322">
    <property type="entry name" value="SusD-like_3"/>
    <property type="match status" value="1"/>
</dbReference>
<comment type="subcellular location">
    <subcellularLocation>
        <location evidence="1">Cell outer membrane</location>
    </subcellularLocation>
</comment>
<accession>A0ABU5HNJ0</accession>
<keyword evidence="9" id="KW-1185">Reference proteome</keyword>
<organism evidence="8 9">
    <name type="scientific">Bacteroides vicugnae</name>
    <dbReference type="NCBI Taxonomy" id="3037989"/>
    <lineage>
        <taxon>Bacteria</taxon>
        <taxon>Pseudomonadati</taxon>
        <taxon>Bacteroidota</taxon>
        <taxon>Bacteroidia</taxon>
        <taxon>Bacteroidales</taxon>
        <taxon>Bacteroidaceae</taxon>
        <taxon>Bacteroides</taxon>
    </lineage>
</organism>
<dbReference type="InterPro" id="IPR033985">
    <property type="entry name" value="SusD-like_N"/>
</dbReference>
<evidence type="ECO:0000256" key="3">
    <source>
        <dbReference type="ARBA" id="ARBA00022729"/>
    </source>
</evidence>
<dbReference type="InterPro" id="IPR011990">
    <property type="entry name" value="TPR-like_helical_dom_sf"/>
</dbReference>
<sequence>MKTEIRKYVAAALICLGMSSCSDFFESIPGKQFGLEETFASKQRTEQYLNNVYSYIREVGDVLHVDANMNGTIFTEASLEGANRWNKTYAEWTTGGATASYSQANRYFTDYYQAIAKASTFIQNVDKCQEVGASVRGRWKEEARVLRAYYYFELFRIYGPIPLIGEDPIPLDASKEELIKVRNSVDECVEFIANELQKAIDSGDLPNRVSKNNLGRMDVGICKALKAKLYLYWASPLFNGNTDMASVKNLDGKQLFPQTEDLTKWNKANEAYKEFFSFATSQNYGLTKVYTDGKLDPYKSCRAIAAFYTKNYDVIFNELIMVKLRDQWDYTYWTCPKFSGFEDTSVSGGGGYYTTQETVDMFFTKNGLTIDRDPSYDKFEGVPSAGNFTSGQYYDENDTELKYFDADNSYVLKQWKDREARFYVNVTYNGSIWLNYGSQNEEHRTDFTNGARGTCGKSKASGDCPDSGYLIRKGAKATEDDGSKMFSPTLRVADMILGYAETLCMCDDLEGALLQLNQIRERAGIPEYSFTNEGGKVFCPKTKNDLLNRIRRERIVELVFEWNRFFDVRRWKVAEGNNDPDHWIYPEYHKGGEGGNVYGMNMDKDYPDFFARTLLENRANFSKKQYFMPIPYDDIRRIPELVQNLGW</sequence>
<keyword evidence="5" id="KW-0998">Cell outer membrane</keyword>
<comment type="caution">
    <text evidence="8">The sequence shown here is derived from an EMBL/GenBank/DDBJ whole genome shotgun (WGS) entry which is preliminary data.</text>
</comment>
<dbReference type="RefSeq" id="WP_195648597.1">
    <property type="nucleotide sequence ID" value="NZ_JARZAK010000004.1"/>
</dbReference>
<name>A0ABU5HNJ0_9BACE</name>
<evidence type="ECO:0000256" key="1">
    <source>
        <dbReference type="ARBA" id="ARBA00004442"/>
    </source>
</evidence>
<dbReference type="Gene3D" id="1.25.40.390">
    <property type="match status" value="1"/>
</dbReference>
<evidence type="ECO:0000313" key="8">
    <source>
        <dbReference type="EMBL" id="MDY7257742.1"/>
    </source>
</evidence>
<dbReference type="InterPro" id="IPR012944">
    <property type="entry name" value="SusD_RagB_dom"/>
</dbReference>
<dbReference type="EMBL" id="JARZAK010000004">
    <property type="protein sequence ID" value="MDY7257742.1"/>
    <property type="molecule type" value="Genomic_DNA"/>
</dbReference>
<feature type="domain" description="SusD-like N-terminal" evidence="7">
    <location>
        <begin position="38"/>
        <end position="212"/>
    </location>
</feature>
<gene>
    <name evidence="8" type="ORF">QHG74_08430</name>
</gene>
<keyword evidence="3" id="KW-0732">Signal</keyword>